<dbReference type="SMART" id="SM00707">
    <property type="entry name" value="RPEL"/>
    <property type="match status" value="2"/>
</dbReference>
<dbReference type="InterPro" id="IPR004018">
    <property type="entry name" value="RPEL_repeat"/>
</dbReference>
<dbReference type="InterPro" id="IPR043451">
    <property type="entry name" value="Myocardin-like"/>
</dbReference>
<accession>A0A8C4R0K8</accession>
<keyword evidence="5" id="KW-0009">Actin-binding</keyword>
<evidence type="ECO:0000313" key="7">
    <source>
        <dbReference type="Proteomes" id="UP000694388"/>
    </source>
</evidence>
<dbReference type="GO" id="GO:0051145">
    <property type="term" value="P:smooth muscle cell differentiation"/>
    <property type="evidence" value="ECO:0007669"/>
    <property type="project" value="TreeGrafter"/>
</dbReference>
<keyword evidence="7" id="KW-1185">Reference proteome</keyword>
<sequence>MAKTFMLCLTVPISPNLDPTFPAFYSLRSSVAHHDQKRKLERSKTEDCLKRKLHSRPARSELLERHILQDSALQLKQKRTRLAEELNEKISQRPGPLELLHKNILAVPTRSCDTRKLVLVHFELFSLLMTLRLCF</sequence>
<keyword evidence="2 5" id="KW-0677">Repeat</keyword>
<dbReference type="PROSITE" id="PS51073">
    <property type="entry name" value="RPEL"/>
    <property type="match status" value="2"/>
</dbReference>
<dbReference type="GO" id="GO:0003779">
    <property type="term" value="F:actin binding"/>
    <property type="evidence" value="ECO:0007669"/>
    <property type="project" value="UniProtKB-KW"/>
</dbReference>
<dbReference type="AlphaFoldDB" id="A0A8C4R0K8"/>
<comment type="similarity">
    <text evidence="5">Belongs to the phosphatase and actin regulator family.</text>
</comment>
<evidence type="ECO:0000256" key="1">
    <source>
        <dbReference type="ARBA" id="ARBA00004123"/>
    </source>
</evidence>
<name>A0A8C4R0K8_EPTBU</name>
<dbReference type="GO" id="GO:0045944">
    <property type="term" value="P:positive regulation of transcription by RNA polymerase II"/>
    <property type="evidence" value="ECO:0007669"/>
    <property type="project" value="TreeGrafter"/>
</dbReference>
<dbReference type="GeneTree" id="ENSGT00950000182979"/>
<dbReference type="Proteomes" id="UP000694388">
    <property type="component" value="Unplaced"/>
</dbReference>
<dbReference type="GO" id="GO:0004864">
    <property type="term" value="F:protein phosphatase inhibitor activity"/>
    <property type="evidence" value="ECO:0007669"/>
    <property type="project" value="UniProtKB-UniRule"/>
</dbReference>
<dbReference type="Pfam" id="PF02755">
    <property type="entry name" value="RPEL"/>
    <property type="match status" value="2"/>
</dbReference>
<reference evidence="6" key="1">
    <citation type="submission" date="2025-08" db="UniProtKB">
        <authorList>
            <consortium name="Ensembl"/>
        </authorList>
    </citation>
    <scope>IDENTIFICATION</scope>
</reference>
<dbReference type="Ensembl" id="ENSEBUT00000024014.1">
    <property type="protein sequence ID" value="ENSEBUP00000023438.1"/>
    <property type="gene ID" value="ENSEBUG00000014437.1"/>
</dbReference>
<dbReference type="PANTHER" id="PTHR22793:SF12">
    <property type="entry name" value="MYOCARDIN-RELATED TRANSCRIPTION FACTOR, ISOFORM H"/>
    <property type="match status" value="1"/>
</dbReference>
<dbReference type="Gene3D" id="6.10.150.10">
    <property type="match status" value="2"/>
</dbReference>
<dbReference type="GO" id="GO:0003713">
    <property type="term" value="F:transcription coactivator activity"/>
    <property type="evidence" value="ECO:0007669"/>
    <property type="project" value="TreeGrafter"/>
</dbReference>
<comment type="subcellular location">
    <subcellularLocation>
        <location evidence="1">Nucleus</location>
    </subcellularLocation>
</comment>
<evidence type="ECO:0000256" key="4">
    <source>
        <dbReference type="PROSITE-ProRule" id="PRU00401"/>
    </source>
</evidence>
<reference evidence="6" key="2">
    <citation type="submission" date="2025-09" db="UniProtKB">
        <authorList>
            <consortium name="Ensembl"/>
        </authorList>
    </citation>
    <scope>IDENTIFICATION</scope>
</reference>
<evidence type="ECO:0000256" key="3">
    <source>
        <dbReference type="ARBA" id="ARBA00023242"/>
    </source>
</evidence>
<protein>
    <recommendedName>
        <fullName evidence="5">Phosphatase and actin regulator</fullName>
    </recommendedName>
</protein>
<keyword evidence="3" id="KW-0539">Nucleus</keyword>
<evidence type="ECO:0000256" key="2">
    <source>
        <dbReference type="ARBA" id="ARBA00022737"/>
    </source>
</evidence>
<organism evidence="6 7">
    <name type="scientific">Eptatretus burgeri</name>
    <name type="common">Inshore hagfish</name>
    <dbReference type="NCBI Taxonomy" id="7764"/>
    <lineage>
        <taxon>Eukaryota</taxon>
        <taxon>Metazoa</taxon>
        <taxon>Chordata</taxon>
        <taxon>Craniata</taxon>
        <taxon>Vertebrata</taxon>
        <taxon>Cyclostomata</taxon>
        <taxon>Myxini</taxon>
        <taxon>Myxiniformes</taxon>
        <taxon>Myxinidae</taxon>
        <taxon>Eptatretinae</taxon>
        <taxon>Eptatretus</taxon>
    </lineage>
</organism>
<proteinExistence type="inferred from homology"/>
<evidence type="ECO:0000256" key="5">
    <source>
        <dbReference type="RuleBase" id="RU301113"/>
    </source>
</evidence>
<dbReference type="PANTHER" id="PTHR22793">
    <property type="entry name" value="MYOCARDIN-RELATED TRANSCRIPTION FACTOR-RELATED"/>
    <property type="match status" value="1"/>
</dbReference>
<evidence type="ECO:0000313" key="6">
    <source>
        <dbReference type="Ensembl" id="ENSEBUP00000023438.1"/>
    </source>
</evidence>
<dbReference type="GO" id="GO:0005634">
    <property type="term" value="C:nucleus"/>
    <property type="evidence" value="ECO:0007669"/>
    <property type="project" value="UniProtKB-SubCell"/>
</dbReference>
<comment type="subunit">
    <text evidence="5">Binds PPP1CA and actin.</text>
</comment>
<feature type="repeat" description="RPEL" evidence="4">
    <location>
        <begin position="47"/>
        <end position="72"/>
    </location>
</feature>
<feature type="repeat" description="RPEL" evidence="4">
    <location>
        <begin position="84"/>
        <end position="109"/>
    </location>
</feature>